<evidence type="ECO:0000256" key="1">
    <source>
        <dbReference type="SAM" id="Phobius"/>
    </source>
</evidence>
<name>A0ABV2LTU7_9FLAO</name>
<organism evidence="2 3">
    <name type="scientific">Moheibacter stercoris</name>
    <dbReference type="NCBI Taxonomy" id="1628251"/>
    <lineage>
        <taxon>Bacteria</taxon>
        <taxon>Pseudomonadati</taxon>
        <taxon>Bacteroidota</taxon>
        <taxon>Flavobacteriia</taxon>
        <taxon>Flavobacteriales</taxon>
        <taxon>Weeksellaceae</taxon>
        <taxon>Moheibacter</taxon>
    </lineage>
</organism>
<proteinExistence type="predicted"/>
<comment type="caution">
    <text evidence="2">The sequence shown here is derived from an EMBL/GenBank/DDBJ whole genome shotgun (WGS) entry which is preliminary data.</text>
</comment>
<evidence type="ECO:0000313" key="3">
    <source>
        <dbReference type="Proteomes" id="UP001549146"/>
    </source>
</evidence>
<keyword evidence="3" id="KW-1185">Reference proteome</keyword>
<feature type="transmembrane region" description="Helical" evidence="1">
    <location>
        <begin position="68"/>
        <end position="84"/>
    </location>
</feature>
<keyword evidence="1" id="KW-0812">Transmembrane</keyword>
<keyword evidence="1" id="KW-0472">Membrane</keyword>
<protein>
    <recommendedName>
        <fullName evidence="4">MYXO-CTERM domain-containing protein</fullName>
    </recommendedName>
</protein>
<dbReference type="EMBL" id="JBEPMO010000007">
    <property type="protein sequence ID" value="MET3731975.1"/>
    <property type="molecule type" value="Genomic_DNA"/>
</dbReference>
<evidence type="ECO:0000313" key="2">
    <source>
        <dbReference type="EMBL" id="MET3731975.1"/>
    </source>
</evidence>
<dbReference type="Proteomes" id="UP001549146">
    <property type="component" value="Unassembled WGS sequence"/>
</dbReference>
<sequence length="93" mass="10687">MKKLVILSIFISTISFGQFFKSEHSEYEEKYAQSSNEYEFFDEPDQGLTTIPDPHPGDTDDPVPINNYWLLMLVGFFIGGIYMSRTKPHSSKS</sequence>
<gene>
    <name evidence="2" type="ORF">ABID46_001557</name>
</gene>
<keyword evidence="1" id="KW-1133">Transmembrane helix</keyword>
<evidence type="ECO:0008006" key="4">
    <source>
        <dbReference type="Google" id="ProtNLM"/>
    </source>
</evidence>
<accession>A0ABV2LTU7</accession>
<reference evidence="2 3" key="1">
    <citation type="submission" date="2024-06" db="EMBL/GenBank/DDBJ databases">
        <title>Genomic Encyclopedia of Type Strains, Phase IV (KMG-IV): sequencing the most valuable type-strain genomes for metagenomic binning, comparative biology and taxonomic classification.</title>
        <authorList>
            <person name="Goeker M."/>
        </authorList>
    </citation>
    <scope>NUCLEOTIDE SEQUENCE [LARGE SCALE GENOMIC DNA]</scope>
    <source>
        <strain evidence="2 3">DSM 29388</strain>
    </source>
</reference>
<dbReference type="RefSeq" id="WP_354508741.1">
    <property type="nucleotide sequence ID" value="NZ_JBEPMO010000007.1"/>
</dbReference>